<sequence length="99" mass="11867">MIEWINNKYGTHLQEEDLAPIKDFTLLWNIFENTRFQCSFTISKMEIAISAGNFQVQHFAEVLDYFQQRYIVNGFPSQHYAFLNFRPNDRTFGQYCLKK</sequence>
<organism evidence="1 2">
    <name type="scientific">Pseudochryseolinea flava</name>
    <dbReference type="NCBI Taxonomy" id="2059302"/>
    <lineage>
        <taxon>Bacteria</taxon>
        <taxon>Pseudomonadati</taxon>
        <taxon>Bacteroidota</taxon>
        <taxon>Cytophagia</taxon>
        <taxon>Cytophagales</taxon>
        <taxon>Fulvivirgaceae</taxon>
        <taxon>Pseudochryseolinea</taxon>
    </lineage>
</organism>
<dbReference type="EMBL" id="QMFY01000005">
    <property type="protein sequence ID" value="RAW01102.1"/>
    <property type="molecule type" value="Genomic_DNA"/>
</dbReference>
<reference evidence="1 2" key="1">
    <citation type="submission" date="2018-06" db="EMBL/GenBank/DDBJ databases">
        <title>Chryseolinea flavus sp. nov., a member of the phylum Bacteroidetes isolated from soil.</title>
        <authorList>
            <person name="Li Y."/>
            <person name="Wang J."/>
        </authorList>
    </citation>
    <scope>NUCLEOTIDE SEQUENCE [LARGE SCALE GENOMIC DNA]</scope>
    <source>
        <strain evidence="1 2">SDU1-6</strain>
    </source>
</reference>
<dbReference type="RefSeq" id="WP_112747257.1">
    <property type="nucleotide sequence ID" value="NZ_QMFY01000005.1"/>
</dbReference>
<comment type="caution">
    <text evidence="1">The sequence shown here is derived from an EMBL/GenBank/DDBJ whole genome shotgun (WGS) entry which is preliminary data.</text>
</comment>
<dbReference type="AlphaFoldDB" id="A0A364Y339"/>
<dbReference type="OrthoDB" id="1904255at2"/>
<dbReference type="Proteomes" id="UP000251889">
    <property type="component" value="Unassembled WGS sequence"/>
</dbReference>
<protein>
    <submittedName>
        <fullName evidence="1">Uncharacterized protein</fullName>
    </submittedName>
</protein>
<name>A0A364Y339_9BACT</name>
<evidence type="ECO:0000313" key="2">
    <source>
        <dbReference type="Proteomes" id="UP000251889"/>
    </source>
</evidence>
<gene>
    <name evidence="1" type="ORF">DQQ10_12805</name>
</gene>
<accession>A0A364Y339</accession>
<proteinExistence type="predicted"/>
<keyword evidence="2" id="KW-1185">Reference proteome</keyword>
<evidence type="ECO:0000313" key="1">
    <source>
        <dbReference type="EMBL" id="RAW01102.1"/>
    </source>
</evidence>